<dbReference type="EMBL" id="JAFCJH010000040">
    <property type="protein sequence ID" value="MBR0799568.1"/>
    <property type="molecule type" value="Genomic_DNA"/>
</dbReference>
<feature type="region of interest" description="Disordered" evidence="1">
    <location>
        <begin position="75"/>
        <end position="96"/>
    </location>
</feature>
<name>A0ABS5FS19_9BRAD</name>
<dbReference type="RefSeq" id="WP_212494332.1">
    <property type="nucleotide sequence ID" value="NZ_JAFCJH010000040.1"/>
</dbReference>
<dbReference type="Proteomes" id="UP001315278">
    <property type="component" value="Unassembled WGS sequence"/>
</dbReference>
<reference evidence="3" key="1">
    <citation type="journal article" date="2021" name="ISME J.">
        <title>Evolutionary origin and ecological implication of a unique nif island in free-living Bradyrhizobium lineages.</title>
        <authorList>
            <person name="Tao J."/>
        </authorList>
    </citation>
    <scope>NUCLEOTIDE SEQUENCE [LARGE SCALE GENOMIC DNA]</scope>
    <source>
        <strain evidence="3">SZCCT0434</strain>
    </source>
</reference>
<evidence type="ECO:0000313" key="2">
    <source>
        <dbReference type="EMBL" id="MBR0799568.1"/>
    </source>
</evidence>
<evidence type="ECO:0000256" key="1">
    <source>
        <dbReference type="SAM" id="MobiDB-lite"/>
    </source>
</evidence>
<accession>A0ABS5FS19</accession>
<proteinExistence type="predicted"/>
<gene>
    <name evidence="2" type="ORF">JQ615_29770</name>
</gene>
<organism evidence="2 3">
    <name type="scientific">Bradyrhizobium jicamae</name>
    <dbReference type="NCBI Taxonomy" id="280332"/>
    <lineage>
        <taxon>Bacteria</taxon>
        <taxon>Pseudomonadati</taxon>
        <taxon>Pseudomonadota</taxon>
        <taxon>Alphaproteobacteria</taxon>
        <taxon>Hyphomicrobiales</taxon>
        <taxon>Nitrobacteraceae</taxon>
        <taxon>Bradyrhizobium</taxon>
    </lineage>
</organism>
<keyword evidence="3" id="KW-1185">Reference proteome</keyword>
<comment type="caution">
    <text evidence="2">The sequence shown here is derived from an EMBL/GenBank/DDBJ whole genome shotgun (WGS) entry which is preliminary data.</text>
</comment>
<protein>
    <submittedName>
        <fullName evidence="2">Uncharacterized protein</fullName>
    </submittedName>
</protein>
<evidence type="ECO:0000313" key="3">
    <source>
        <dbReference type="Proteomes" id="UP001315278"/>
    </source>
</evidence>
<sequence length="114" mass="12551">MIVTGSLGLLSLVVAARAEDNSQNCSDTFSFLNDNPKLDAFDRMEGSKNRRLEFRLSGKQPCSEHECRLGIVRKASRPAASDHPEQLATDPRFGPSKARSRLIGIQIANAVIPW</sequence>